<proteinExistence type="predicted"/>
<dbReference type="SUPFAM" id="SSF54427">
    <property type="entry name" value="NTF2-like"/>
    <property type="match status" value="1"/>
</dbReference>
<dbReference type="PANTHER" id="PTHR41252:SF1">
    <property type="entry name" value="BLR2505 PROTEIN"/>
    <property type="match status" value="1"/>
</dbReference>
<dbReference type="GO" id="GO:0016853">
    <property type="term" value="F:isomerase activity"/>
    <property type="evidence" value="ECO:0007669"/>
    <property type="project" value="UniProtKB-KW"/>
</dbReference>
<dbReference type="EMBL" id="BMNG01000007">
    <property type="protein sequence ID" value="GGO45542.1"/>
    <property type="molecule type" value="Genomic_DNA"/>
</dbReference>
<reference evidence="3" key="1">
    <citation type="journal article" date="2019" name="Int. J. Syst. Evol. Microbiol.">
        <title>The Global Catalogue of Microorganisms (GCM) 10K type strain sequencing project: providing services to taxonomists for standard genome sequencing and annotation.</title>
        <authorList>
            <consortium name="The Broad Institute Genomics Platform"/>
            <consortium name="The Broad Institute Genome Sequencing Center for Infectious Disease"/>
            <person name="Wu L."/>
            <person name="Ma J."/>
        </authorList>
    </citation>
    <scope>NUCLEOTIDE SEQUENCE [LARGE SCALE GENOMIC DNA]</scope>
    <source>
        <strain evidence="3">CGMCC 4.7349</strain>
    </source>
</reference>
<keyword evidence="2" id="KW-0413">Isomerase</keyword>
<organism evidence="2 3">
    <name type="scientific">Streptomyces lasiicapitis</name>
    <dbReference type="NCBI Taxonomy" id="1923961"/>
    <lineage>
        <taxon>Bacteria</taxon>
        <taxon>Bacillati</taxon>
        <taxon>Actinomycetota</taxon>
        <taxon>Actinomycetes</taxon>
        <taxon>Kitasatosporales</taxon>
        <taxon>Streptomycetaceae</taxon>
        <taxon>Streptomyces</taxon>
    </lineage>
</organism>
<name>A0ABQ2M1A4_9ACTN</name>
<gene>
    <name evidence="2" type="ORF">GCM10012286_34340</name>
</gene>
<feature type="domain" description="SnoaL-like" evidence="1">
    <location>
        <begin position="18"/>
        <end position="126"/>
    </location>
</feature>
<dbReference type="Proteomes" id="UP000656881">
    <property type="component" value="Unassembled WGS sequence"/>
</dbReference>
<dbReference type="InterPro" id="IPR037401">
    <property type="entry name" value="SnoaL-like"/>
</dbReference>
<dbReference type="InterPro" id="IPR032710">
    <property type="entry name" value="NTF2-like_dom_sf"/>
</dbReference>
<dbReference type="RefSeq" id="WP_229697021.1">
    <property type="nucleotide sequence ID" value="NZ_BMNG01000007.1"/>
</dbReference>
<dbReference type="Pfam" id="PF12680">
    <property type="entry name" value="SnoaL_2"/>
    <property type="match status" value="1"/>
</dbReference>
<dbReference type="Gene3D" id="3.10.450.50">
    <property type="match status" value="1"/>
</dbReference>
<accession>A0ABQ2M1A4</accession>
<evidence type="ECO:0000313" key="2">
    <source>
        <dbReference type="EMBL" id="GGO45542.1"/>
    </source>
</evidence>
<comment type="caution">
    <text evidence="2">The sequence shown here is derived from an EMBL/GenBank/DDBJ whole genome shotgun (WGS) entry which is preliminary data.</text>
</comment>
<sequence length="143" mass="15343">MTCPGPDASATERTRAVVREFLIRMAAGDPDDIALLFAEKIDWHIAPNPAAPWTRPRTTRADAADHFRELAAGMVPDPDRVRTDTVIADGVHGVITGHLAGRVRASGKPYSSPFAVHFVVEDGLITGFHVYEDSLAIAAACTP</sequence>
<dbReference type="PANTHER" id="PTHR41252">
    <property type="entry name" value="BLR2505 PROTEIN"/>
    <property type="match status" value="1"/>
</dbReference>
<protein>
    <submittedName>
        <fullName evidence="2">Ketosteroid isomerase</fullName>
    </submittedName>
</protein>
<keyword evidence="3" id="KW-1185">Reference proteome</keyword>
<evidence type="ECO:0000313" key="3">
    <source>
        <dbReference type="Proteomes" id="UP000656881"/>
    </source>
</evidence>
<evidence type="ECO:0000259" key="1">
    <source>
        <dbReference type="Pfam" id="PF12680"/>
    </source>
</evidence>